<accession>A0A1S6UA15</accession>
<evidence type="ECO:0000313" key="1">
    <source>
        <dbReference type="EMBL" id="AQW88578.1"/>
    </source>
</evidence>
<reference evidence="1" key="1">
    <citation type="submission" date="2017-02" db="EMBL/GenBank/DDBJ databases">
        <title>Genome sequence of Serratia marcescens phage BF.</title>
        <authorList>
            <person name="Casey E."/>
            <person name="Fitzgerald B."/>
            <person name="Mahony J."/>
            <person name="Lugli G."/>
            <person name="Ventura M."/>
            <person name="van Sinderen D."/>
        </authorList>
    </citation>
    <scope>NUCLEOTIDE SEQUENCE [LARGE SCALE GENOMIC DNA]</scope>
</reference>
<protein>
    <submittedName>
        <fullName evidence="1">Uncharacterized protein</fullName>
    </submittedName>
</protein>
<evidence type="ECO:0000313" key="2">
    <source>
        <dbReference type="Proteomes" id="UP000221837"/>
    </source>
</evidence>
<organism evidence="1 2">
    <name type="scientific">Serratia phage BF</name>
    <dbReference type="NCBI Taxonomy" id="1962671"/>
    <lineage>
        <taxon>Viruses</taxon>
        <taxon>Duplodnaviria</taxon>
        <taxon>Heunggongvirae</taxon>
        <taxon>Uroviricota</taxon>
        <taxon>Caudoviricetes</taxon>
        <taxon>Eneladusvirus</taxon>
        <taxon>Eneladusvirus BF</taxon>
    </lineage>
</organism>
<proteinExistence type="predicted"/>
<dbReference type="OrthoDB" id="11251at10239"/>
<sequence length="159" mass="18467">MNNLIQKDSGPIDDVITQDAFEVHGLMFNIKDIVQCLFLCSATMHEFFNNPMCNCFAVTINSNDKWVMATPMTMNTEFNECVMRNNKEKTPQSEVEKLRNTYTKPDEKHILMFLSKGYVMDNFTVQESYHDFLFTEGEPHVMITAEDIESLTLKNPYLE</sequence>
<gene>
    <name evidence="1" type="ORF">BF_0053</name>
</gene>
<dbReference type="EMBL" id="KY630187">
    <property type="protein sequence ID" value="AQW88578.1"/>
    <property type="molecule type" value="Genomic_DNA"/>
</dbReference>
<keyword evidence="2" id="KW-1185">Reference proteome</keyword>
<dbReference type="Proteomes" id="UP000221837">
    <property type="component" value="Genome"/>
</dbReference>
<name>A0A1S6UA15_9CAUD</name>